<dbReference type="Ensembl" id="ENSNPET00000011264.1">
    <property type="protein sequence ID" value="ENSNPEP00000010981.1"/>
    <property type="gene ID" value="ENSNPEG00000008246.1"/>
</dbReference>
<dbReference type="Pfam" id="PF12185">
    <property type="entry name" value="IR1-M"/>
    <property type="match status" value="1"/>
</dbReference>
<dbReference type="InterPro" id="IPR022011">
    <property type="entry name" value="IR1-M"/>
</dbReference>
<dbReference type="GO" id="GO:0005096">
    <property type="term" value="F:GTPase activator activity"/>
    <property type="evidence" value="ECO:0007669"/>
    <property type="project" value="TreeGrafter"/>
</dbReference>
<dbReference type="AlphaFoldDB" id="A0A8C6Z8A5"/>
<sequence length="253" mass="28716">MFSFQEPVKPAFGTPNSDLANRSHETEGGSTHGGDEDDDGPHFDPVVPLPDKIEVKTGEEDEEEFFCNRAKLFRFDAESKEWKERGIGNVKILRHKVSGKFRLLMRREQVLKICANHYINTEMKLTPNAGSDRSFVWHALDYADEMPKPEQLAVRFKTPEEAMAFKNKFEETQNILRTSGSNADASVTQSSGSAREKKKVSEDDLPSDEVILVYELKPTAEQRALAEFLKLPSTFFCYKNKPGYVSEEEDGKE</sequence>
<evidence type="ECO:0000313" key="4">
    <source>
        <dbReference type="Proteomes" id="UP000694420"/>
    </source>
</evidence>
<dbReference type="PROSITE" id="PS50196">
    <property type="entry name" value="RANBD1"/>
    <property type="match status" value="1"/>
</dbReference>
<dbReference type="FunFam" id="2.30.29.30:FF:000018">
    <property type="entry name" value="E3 SUMO-protein ligase RanBP2"/>
    <property type="match status" value="1"/>
</dbReference>
<reference evidence="3" key="2">
    <citation type="submission" date="2025-09" db="UniProtKB">
        <authorList>
            <consortium name="Ensembl"/>
        </authorList>
    </citation>
    <scope>IDENTIFICATION</scope>
</reference>
<accession>A0A8C6Z8A5</accession>
<dbReference type="PANTHER" id="PTHR23138:SF87">
    <property type="entry name" value="E3 SUMO-PROTEIN LIGASE RANBP2"/>
    <property type="match status" value="1"/>
</dbReference>
<name>A0A8C6Z8A5_NOTPE</name>
<dbReference type="GO" id="GO:0005737">
    <property type="term" value="C:cytoplasm"/>
    <property type="evidence" value="ECO:0007669"/>
    <property type="project" value="TreeGrafter"/>
</dbReference>
<evidence type="ECO:0000256" key="1">
    <source>
        <dbReference type="SAM" id="MobiDB-lite"/>
    </source>
</evidence>
<evidence type="ECO:0000259" key="2">
    <source>
        <dbReference type="PROSITE" id="PS50196"/>
    </source>
</evidence>
<feature type="region of interest" description="Disordered" evidence="1">
    <location>
        <begin position="1"/>
        <end position="48"/>
    </location>
</feature>
<protein>
    <recommendedName>
        <fullName evidence="2">RanBD1 domain-containing protein</fullName>
    </recommendedName>
</protein>
<feature type="compositionally biased region" description="Polar residues" evidence="1">
    <location>
        <begin position="176"/>
        <end position="193"/>
    </location>
</feature>
<dbReference type="SMART" id="SM00160">
    <property type="entry name" value="RanBD"/>
    <property type="match status" value="1"/>
</dbReference>
<keyword evidence="4" id="KW-1185">Reference proteome</keyword>
<reference evidence="3" key="1">
    <citation type="submission" date="2025-08" db="UniProtKB">
        <authorList>
            <consortium name="Ensembl"/>
        </authorList>
    </citation>
    <scope>IDENTIFICATION</scope>
</reference>
<organism evidence="3 4">
    <name type="scientific">Nothoprocta perdicaria</name>
    <name type="common">Chilean tinamou</name>
    <name type="synonym">Crypturus perdicarius</name>
    <dbReference type="NCBI Taxonomy" id="30464"/>
    <lineage>
        <taxon>Eukaryota</taxon>
        <taxon>Metazoa</taxon>
        <taxon>Chordata</taxon>
        <taxon>Craniata</taxon>
        <taxon>Vertebrata</taxon>
        <taxon>Euteleostomi</taxon>
        <taxon>Archelosauria</taxon>
        <taxon>Archosauria</taxon>
        <taxon>Dinosauria</taxon>
        <taxon>Saurischia</taxon>
        <taxon>Theropoda</taxon>
        <taxon>Coelurosauria</taxon>
        <taxon>Aves</taxon>
        <taxon>Palaeognathae</taxon>
        <taxon>Tinamiformes</taxon>
        <taxon>Tinamidae</taxon>
        <taxon>Nothoprocta</taxon>
    </lineage>
</organism>
<dbReference type="GO" id="GO:0005643">
    <property type="term" value="C:nuclear pore"/>
    <property type="evidence" value="ECO:0007669"/>
    <property type="project" value="TreeGrafter"/>
</dbReference>
<dbReference type="SUPFAM" id="SSF50729">
    <property type="entry name" value="PH domain-like"/>
    <property type="match status" value="1"/>
</dbReference>
<dbReference type="Proteomes" id="UP000694420">
    <property type="component" value="Unplaced"/>
</dbReference>
<dbReference type="PANTHER" id="PTHR23138">
    <property type="entry name" value="RAN BINDING PROTEIN"/>
    <property type="match status" value="1"/>
</dbReference>
<dbReference type="Pfam" id="PF00638">
    <property type="entry name" value="Ran_BP1"/>
    <property type="match status" value="1"/>
</dbReference>
<feature type="domain" description="RanBD1" evidence="2">
    <location>
        <begin position="42"/>
        <end position="178"/>
    </location>
</feature>
<dbReference type="Gene3D" id="2.30.29.30">
    <property type="entry name" value="Pleckstrin-homology domain (PH domain)/Phosphotyrosine-binding domain (PTB)"/>
    <property type="match status" value="1"/>
</dbReference>
<dbReference type="InterPro" id="IPR011993">
    <property type="entry name" value="PH-like_dom_sf"/>
</dbReference>
<dbReference type="InterPro" id="IPR045255">
    <property type="entry name" value="RanBP1-like"/>
</dbReference>
<dbReference type="InterPro" id="IPR000156">
    <property type="entry name" value="Ran_bind_dom"/>
</dbReference>
<evidence type="ECO:0000313" key="3">
    <source>
        <dbReference type="Ensembl" id="ENSNPEP00000010981.1"/>
    </source>
</evidence>
<feature type="region of interest" description="Disordered" evidence="1">
    <location>
        <begin position="176"/>
        <end position="202"/>
    </location>
</feature>
<proteinExistence type="predicted"/>